<keyword evidence="4" id="KW-1185">Reference proteome</keyword>
<evidence type="ECO:0000313" key="3">
    <source>
        <dbReference type="EMBL" id="SIN99624.1"/>
    </source>
</evidence>
<dbReference type="OrthoDB" id="3477511at2"/>
<dbReference type="CDD" id="cd03443">
    <property type="entry name" value="PaaI_thioesterase"/>
    <property type="match status" value="1"/>
</dbReference>
<dbReference type="EMBL" id="FSRL01000001">
    <property type="protein sequence ID" value="SIN99624.1"/>
    <property type="molecule type" value="Genomic_DNA"/>
</dbReference>
<dbReference type="GO" id="GO:0016289">
    <property type="term" value="F:acyl-CoA hydrolase activity"/>
    <property type="evidence" value="ECO:0007669"/>
    <property type="project" value="UniProtKB-ARBA"/>
</dbReference>
<keyword evidence="1" id="KW-0378">Hydrolase</keyword>
<dbReference type="Pfam" id="PF03061">
    <property type="entry name" value="4HBT"/>
    <property type="match status" value="1"/>
</dbReference>
<proteinExistence type="predicted"/>
<dbReference type="AlphaFoldDB" id="A0A1N6FWI1"/>
<dbReference type="InterPro" id="IPR029069">
    <property type="entry name" value="HotDog_dom_sf"/>
</dbReference>
<feature type="domain" description="Thioesterase" evidence="2">
    <location>
        <begin position="50"/>
        <end position="129"/>
    </location>
</feature>
<protein>
    <submittedName>
        <fullName evidence="3">Uncharacterized domain 1-containing protein</fullName>
    </submittedName>
</protein>
<dbReference type="Gene3D" id="3.10.129.10">
    <property type="entry name" value="Hotdog Thioesterase"/>
    <property type="match status" value="1"/>
</dbReference>
<accession>A0A1N6FWI1</accession>
<evidence type="ECO:0000256" key="1">
    <source>
        <dbReference type="ARBA" id="ARBA00022801"/>
    </source>
</evidence>
<organism evidence="3 4">
    <name type="scientific">Vannielia litorea</name>
    <dbReference type="NCBI Taxonomy" id="1217970"/>
    <lineage>
        <taxon>Bacteria</taxon>
        <taxon>Pseudomonadati</taxon>
        <taxon>Pseudomonadota</taxon>
        <taxon>Alphaproteobacteria</taxon>
        <taxon>Rhodobacterales</taxon>
        <taxon>Paracoccaceae</taxon>
        <taxon>Vannielia</taxon>
    </lineage>
</organism>
<dbReference type="InterPro" id="IPR006683">
    <property type="entry name" value="Thioestr_dom"/>
</dbReference>
<reference evidence="4" key="1">
    <citation type="submission" date="2016-11" db="EMBL/GenBank/DDBJ databases">
        <authorList>
            <person name="Varghese N."/>
            <person name="Submissions S."/>
        </authorList>
    </citation>
    <scope>NUCLEOTIDE SEQUENCE [LARGE SCALE GENOMIC DNA]</scope>
    <source>
        <strain evidence="4">DSM 29440</strain>
    </source>
</reference>
<dbReference type="RefSeq" id="WP_074256090.1">
    <property type="nucleotide sequence ID" value="NZ_FSRL01000001.1"/>
</dbReference>
<dbReference type="Proteomes" id="UP000184932">
    <property type="component" value="Unassembled WGS sequence"/>
</dbReference>
<dbReference type="InterPro" id="IPR003736">
    <property type="entry name" value="PAAI_dom"/>
</dbReference>
<dbReference type="SUPFAM" id="SSF54637">
    <property type="entry name" value="Thioesterase/thiol ester dehydrase-isomerase"/>
    <property type="match status" value="1"/>
</dbReference>
<name>A0A1N6FWI1_9RHOB</name>
<evidence type="ECO:0000259" key="2">
    <source>
        <dbReference type="Pfam" id="PF03061"/>
    </source>
</evidence>
<dbReference type="NCBIfam" id="TIGR00369">
    <property type="entry name" value="unchar_dom_1"/>
    <property type="match status" value="1"/>
</dbReference>
<dbReference type="STRING" id="1217970.SAMN05444002_2017"/>
<evidence type="ECO:0000313" key="4">
    <source>
        <dbReference type="Proteomes" id="UP000184932"/>
    </source>
</evidence>
<sequence length="142" mass="15113">MSWPPAPAIAPELAEPPYPFQALMGFQVTGWGEGCARVELEPLDAVENRHGIPHGGALSVLLDTAMGYAGSYTGDAGNRLMSMTLSMTVNFQGQARGTRLVAEGRKTGGGRKTFFAEARLTDEHGTLVATATGVFRYRTPQA</sequence>
<gene>
    <name evidence="3" type="ORF">SAMN05444002_2017</name>
</gene>